<name>A0A1D3TUP6_9FIRM</name>
<reference evidence="1 2" key="1">
    <citation type="submission" date="2016-09" db="EMBL/GenBank/DDBJ databases">
        <authorList>
            <person name="Capua I."/>
            <person name="De Benedictis P."/>
            <person name="Joannis T."/>
            <person name="Lombin L.H."/>
            <person name="Cattoli G."/>
        </authorList>
    </citation>
    <scope>NUCLEOTIDE SEQUENCE [LARGE SCALE GENOMIC DNA]</scope>
    <source>
        <strain evidence="1 2">GluBS11</strain>
    </source>
</reference>
<dbReference type="Proteomes" id="UP000199315">
    <property type="component" value="Unassembled WGS sequence"/>
</dbReference>
<dbReference type="STRING" id="1619234.SAMN05421730_101421"/>
<protein>
    <submittedName>
        <fullName evidence="1">Putative motility protein</fullName>
    </submittedName>
</protein>
<accession>A0A1D3TUP6</accession>
<evidence type="ECO:0000313" key="2">
    <source>
        <dbReference type="Proteomes" id="UP000199315"/>
    </source>
</evidence>
<dbReference type="RefSeq" id="WP_091234321.1">
    <property type="nucleotide sequence ID" value="NZ_FMKA01000014.1"/>
</dbReference>
<dbReference type="OrthoDB" id="1924973at2"/>
<dbReference type="AlphaFoldDB" id="A0A1D3TUP6"/>
<evidence type="ECO:0000313" key="1">
    <source>
        <dbReference type="EMBL" id="SCP97819.1"/>
    </source>
</evidence>
<proteinExistence type="predicted"/>
<dbReference type="InterPro" id="IPR025906">
    <property type="entry name" value="YjfB_motility"/>
</dbReference>
<keyword evidence="2" id="KW-1185">Reference proteome</keyword>
<organism evidence="1 2">
    <name type="scientific">Anaerobium acetethylicum</name>
    <dbReference type="NCBI Taxonomy" id="1619234"/>
    <lineage>
        <taxon>Bacteria</taxon>
        <taxon>Bacillati</taxon>
        <taxon>Bacillota</taxon>
        <taxon>Clostridia</taxon>
        <taxon>Lachnospirales</taxon>
        <taxon>Lachnospiraceae</taxon>
        <taxon>Anaerobium</taxon>
    </lineage>
</organism>
<dbReference type="Pfam" id="PF14070">
    <property type="entry name" value="YjfB_motility"/>
    <property type="match status" value="1"/>
</dbReference>
<sequence length="59" mass="6428">MDIAALSIIMSQSRVQESAGISVMKMAMDTGKESAAQMTEMMKNMAVDPNRGLHLDVRV</sequence>
<gene>
    <name evidence="1" type="ORF">SAMN05421730_101421</name>
</gene>
<dbReference type="EMBL" id="FMKA01000014">
    <property type="protein sequence ID" value="SCP97819.1"/>
    <property type="molecule type" value="Genomic_DNA"/>
</dbReference>